<dbReference type="Proteomes" id="UP000267223">
    <property type="component" value="Unassembled WGS sequence"/>
</dbReference>
<evidence type="ECO:0000259" key="2">
    <source>
        <dbReference type="Pfam" id="PF13369"/>
    </source>
</evidence>
<evidence type="ECO:0000256" key="1">
    <source>
        <dbReference type="ARBA" id="ARBA00007100"/>
    </source>
</evidence>
<reference evidence="3 4" key="1">
    <citation type="submission" date="2018-11" db="EMBL/GenBank/DDBJ databases">
        <title>Draft genome sequence of Ferruginibacter sp. BO-59.</title>
        <authorList>
            <person name="Im W.T."/>
        </authorList>
    </citation>
    <scope>NUCLEOTIDE SEQUENCE [LARGE SCALE GENOMIC DNA]</scope>
    <source>
        <strain evidence="3 4">BO-59</strain>
    </source>
</reference>
<sequence length="289" mass="33605">MLENKEISALFHLIDDPDDEVFSTVTERIISHGRAIIPNLENLWENSPDENVQGRIELIIHKLHFRDLVQEFIEWKNGSCELLHGSLLAAKYCYPEMVATSALQEIEKIRRNIWLELNSYLTPLEQVNVISGILYSYYKLKGNEVSYDIKDDFLITKLIENKKGNSITNGILYLILCELLDIPAKAINIPRQFILGYFDIDYKFPDPAQQHSEKINFFIDPLNGQVYSHKDVENYFKRISVPPVPSYFKPLSGKRIIQHLLEEFSKCFNDSTQLHKKNELLFLAKLLDD</sequence>
<dbReference type="OrthoDB" id="188084at2"/>
<evidence type="ECO:0000313" key="4">
    <source>
        <dbReference type="Proteomes" id="UP000267223"/>
    </source>
</evidence>
<comment type="caution">
    <text evidence="3">The sequence shown here is derived from an EMBL/GenBank/DDBJ whole genome shotgun (WGS) entry which is preliminary data.</text>
</comment>
<protein>
    <recommendedName>
        <fullName evidence="2">Protein SirB1 N-terminal domain-containing protein</fullName>
    </recommendedName>
</protein>
<accession>A0A3M9NE17</accession>
<gene>
    <name evidence="3" type="ORF">EFY79_13300</name>
</gene>
<proteinExistence type="inferred from homology"/>
<organism evidence="3 4">
    <name type="scientific">Hanamia caeni</name>
    <dbReference type="NCBI Taxonomy" id="2294116"/>
    <lineage>
        <taxon>Bacteria</taxon>
        <taxon>Pseudomonadati</taxon>
        <taxon>Bacteroidota</taxon>
        <taxon>Chitinophagia</taxon>
        <taxon>Chitinophagales</taxon>
        <taxon>Chitinophagaceae</taxon>
        <taxon>Hanamia</taxon>
    </lineage>
</organism>
<feature type="domain" description="Protein SirB1 N-terminal" evidence="2">
    <location>
        <begin position="102"/>
        <end position="261"/>
    </location>
</feature>
<name>A0A3M9NE17_9BACT</name>
<dbReference type="EMBL" id="RJJR01000011">
    <property type="protein sequence ID" value="RNI35228.1"/>
    <property type="molecule type" value="Genomic_DNA"/>
</dbReference>
<evidence type="ECO:0000313" key="3">
    <source>
        <dbReference type="EMBL" id="RNI35228.1"/>
    </source>
</evidence>
<dbReference type="Pfam" id="PF13369">
    <property type="entry name" value="Transglut_core2"/>
    <property type="match status" value="1"/>
</dbReference>
<dbReference type="AlphaFoldDB" id="A0A3M9NE17"/>
<keyword evidence="4" id="KW-1185">Reference proteome</keyword>
<dbReference type="RefSeq" id="WP_123121215.1">
    <property type="nucleotide sequence ID" value="NZ_RJJR01000011.1"/>
</dbReference>
<dbReference type="InterPro" id="IPR032698">
    <property type="entry name" value="SirB1_N"/>
</dbReference>
<comment type="similarity">
    <text evidence="1">Belongs to the UPF0162 family.</text>
</comment>